<evidence type="ECO:0000313" key="4">
    <source>
        <dbReference type="EMBL" id="KAK8224635.1"/>
    </source>
</evidence>
<dbReference type="InterPro" id="IPR056019">
    <property type="entry name" value="DUF7598"/>
</dbReference>
<protein>
    <recommendedName>
        <fullName evidence="3">DUF7598 domain-containing protein</fullName>
    </recommendedName>
</protein>
<proteinExistence type="predicted"/>
<feature type="compositionally biased region" description="Basic and acidic residues" evidence="1">
    <location>
        <begin position="291"/>
        <end position="307"/>
    </location>
</feature>
<keyword evidence="5" id="KW-1185">Reference proteome</keyword>
<feature type="compositionally biased region" description="Polar residues" evidence="1">
    <location>
        <begin position="274"/>
        <end position="288"/>
    </location>
</feature>
<feature type="transmembrane region" description="Helical" evidence="2">
    <location>
        <begin position="123"/>
        <end position="148"/>
    </location>
</feature>
<comment type="caution">
    <text evidence="4">The sequence shown here is derived from an EMBL/GenBank/DDBJ whole genome shotgun (WGS) entry which is preliminary data.</text>
</comment>
<sequence length="327" mass="35955">MSLLSIKNLAGPGYILLNIFRLLNIVSLLAVSTSSIVVVVKTIIRSNQYYVFDLCGRVITALIALFLVVSELSVFRNYFLRDWPLLSYDHGFVVLGMAMITMGVNLLGSLNKEINESTLGTPFFRLVLSSGIVSLAVGFFNIGISFIFRDRKLRISARRVRAQGVVALQDAEAQREMAQAQKTLSVKTSMNSVSNTRTPTPYQNRAATPSPVVSSPEAPPSSTSLFRNARASLFPSRYGDNQYTSTADASDAKSTKSTKSKKAKKNGFIENISGPLNISPPSNGQPINRSPDFERLRSTVKKPDLTHHPSMRALRGENNPYELSPTF</sequence>
<feature type="compositionally biased region" description="Polar residues" evidence="1">
    <location>
        <begin position="181"/>
        <end position="205"/>
    </location>
</feature>
<keyword evidence="2" id="KW-0812">Transmembrane</keyword>
<feature type="domain" description="DUF7598" evidence="3">
    <location>
        <begin position="13"/>
        <end position="147"/>
    </location>
</feature>
<feature type="transmembrane region" description="Helical" evidence="2">
    <location>
        <begin position="91"/>
        <end position="111"/>
    </location>
</feature>
<dbReference type="EMBL" id="JBBWRZ010000012">
    <property type="protein sequence ID" value="KAK8224635.1"/>
    <property type="molecule type" value="Genomic_DNA"/>
</dbReference>
<dbReference type="Proteomes" id="UP001492380">
    <property type="component" value="Unassembled WGS sequence"/>
</dbReference>
<evidence type="ECO:0000259" key="3">
    <source>
        <dbReference type="Pfam" id="PF24535"/>
    </source>
</evidence>
<feature type="compositionally biased region" description="Low complexity" evidence="1">
    <location>
        <begin position="206"/>
        <end position="224"/>
    </location>
</feature>
<feature type="region of interest" description="Disordered" evidence="1">
    <location>
        <begin position="237"/>
        <end position="327"/>
    </location>
</feature>
<dbReference type="Pfam" id="PF24535">
    <property type="entry name" value="DUF7598"/>
    <property type="match status" value="1"/>
</dbReference>
<feature type="region of interest" description="Disordered" evidence="1">
    <location>
        <begin position="181"/>
        <end position="224"/>
    </location>
</feature>
<evidence type="ECO:0000313" key="5">
    <source>
        <dbReference type="Proteomes" id="UP001492380"/>
    </source>
</evidence>
<accession>A0ABR1YB18</accession>
<feature type="transmembrane region" description="Helical" evidence="2">
    <location>
        <begin position="50"/>
        <end position="70"/>
    </location>
</feature>
<evidence type="ECO:0000256" key="1">
    <source>
        <dbReference type="SAM" id="MobiDB-lite"/>
    </source>
</evidence>
<reference evidence="4 5" key="1">
    <citation type="submission" date="2024-04" db="EMBL/GenBank/DDBJ databases">
        <title>Phyllosticta paracitricarpa is synonymous to the EU quarantine fungus P. citricarpa based on phylogenomic analyses.</title>
        <authorList>
            <consortium name="Lawrence Berkeley National Laboratory"/>
            <person name="Van Ingen-Buijs V.A."/>
            <person name="Van Westerhoven A.C."/>
            <person name="Haridas S."/>
            <person name="Skiadas P."/>
            <person name="Martin F."/>
            <person name="Groenewald J.Z."/>
            <person name="Crous P.W."/>
            <person name="Seidl M.F."/>
        </authorList>
    </citation>
    <scope>NUCLEOTIDE SEQUENCE [LARGE SCALE GENOMIC DNA]</scope>
    <source>
        <strain evidence="4 5">CBS 123374</strain>
    </source>
</reference>
<gene>
    <name evidence="4" type="ORF">HDK90DRAFT_87992</name>
</gene>
<feature type="compositionally biased region" description="Basic residues" evidence="1">
    <location>
        <begin position="256"/>
        <end position="265"/>
    </location>
</feature>
<name>A0ABR1YB18_9PEZI</name>
<keyword evidence="2" id="KW-0472">Membrane</keyword>
<evidence type="ECO:0000256" key="2">
    <source>
        <dbReference type="SAM" id="Phobius"/>
    </source>
</evidence>
<feature type="transmembrane region" description="Helical" evidence="2">
    <location>
        <begin position="21"/>
        <end position="44"/>
    </location>
</feature>
<organism evidence="4 5">
    <name type="scientific">Phyllosticta capitalensis</name>
    <dbReference type="NCBI Taxonomy" id="121624"/>
    <lineage>
        <taxon>Eukaryota</taxon>
        <taxon>Fungi</taxon>
        <taxon>Dikarya</taxon>
        <taxon>Ascomycota</taxon>
        <taxon>Pezizomycotina</taxon>
        <taxon>Dothideomycetes</taxon>
        <taxon>Dothideomycetes incertae sedis</taxon>
        <taxon>Botryosphaeriales</taxon>
        <taxon>Phyllostictaceae</taxon>
        <taxon>Phyllosticta</taxon>
    </lineage>
</organism>
<keyword evidence="2" id="KW-1133">Transmembrane helix</keyword>